<organism evidence="2 3">
    <name type="scientific">Cronartium quercuum f. sp. fusiforme G11</name>
    <dbReference type="NCBI Taxonomy" id="708437"/>
    <lineage>
        <taxon>Eukaryota</taxon>
        <taxon>Fungi</taxon>
        <taxon>Dikarya</taxon>
        <taxon>Basidiomycota</taxon>
        <taxon>Pucciniomycotina</taxon>
        <taxon>Pucciniomycetes</taxon>
        <taxon>Pucciniales</taxon>
        <taxon>Coleosporiaceae</taxon>
        <taxon>Cronartium</taxon>
    </lineage>
</organism>
<accession>A0A9P6NHP3</accession>
<reference evidence="2" key="1">
    <citation type="submission" date="2013-11" db="EMBL/GenBank/DDBJ databases">
        <title>Genome sequence of the fusiform rust pathogen reveals effectors for host alternation and coevolution with pine.</title>
        <authorList>
            <consortium name="DOE Joint Genome Institute"/>
            <person name="Smith K."/>
            <person name="Pendleton A."/>
            <person name="Kubisiak T."/>
            <person name="Anderson C."/>
            <person name="Salamov A."/>
            <person name="Aerts A."/>
            <person name="Riley R."/>
            <person name="Clum A."/>
            <person name="Lindquist E."/>
            <person name="Ence D."/>
            <person name="Campbell M."/>
            <person name="Kronenberg Z."/>
            <person name="Feau N."/>
            <person name="Dhillon B."/>
            <person name="Hamelin R."/>
            <person name="Burleigh J."/>
            <person name="Smith J."/>
            <person name="Yandell M."/>
            <person name="Nelson C."/>
            <person name="Grigoriev I."/>
            <person name="Davis J."/>
        </authorList>
    </citation>
    <scope>NUCLEOTIDE SEQUENCE</scope>
    <source>
        <strain evidence="2">G11</strain>
    </source>
</reference>
<evidence type="ECO:0000256" key="1">
    <source>
        <dbReference type="SAM" id="MobiDB-lite"/>
    </source>
</evidence>
<dbReference type="Proteomes" id="UP000886653">
    <property type="component" value="Unassembled WGS sequence"/>
</dbReference>
<evidence type="ECO:0000313" key="3">
    <source>
        <dbReference type="Proteomes" id="UP000886653"/>
    </source>
</evidence>
<feature type="compositionally biased region" description="Polar residues" evidence="1">
    <location>
        <begin position="97"/>
        <end position="108"/>
    </location>
</feature>
<comment type="caution">
    <text evidence="2">The sequence shown here is derived from an EMBL/GenBank/DDBJ whole genome shotgun (WGS) entry which is preliminary data.</text>
</comment>
<gene>
    <name evidence="2" type="ORF">CROQUDRAFT_660047</name>
</gene>
<sequence>MDFRQMIEECTGRIHYGASSERQTDARRVSVAIQMNYTLSLSEPDSDLGGPNPILIWYTYTHSPSLHLTSMSPNCNSSISKALSNQARNLTHPDLQAQGQPTTLSPNGHIQALGG</sequence>
<feature type="region of interest" description="Disordered" evidence="1">
    <location>
        <begin position="96"/>
        <end position="115"/>
    </location>
</feature>
<keyword evidence="3" id="KW-1185">Reference proteome</keyword>
<dbReference type="AlphaFoldDB" id="A0A9P6NHP3"/>
<name>A0A9P6NHP3_9BASI</name>
<proteinExistence type="predicted"/>
<evidence type="ECO:0000313" key="2">
    <source>
        <dbReference type="EMBL" id="KAG0144377.1"/>
    </source>
</evidence>
<protein>
    <submittedName>
        <fullName evidence="2">Uncharacterized protein</fullName>
    </submittedName>
</protein>
<dbReference type="EMBL" id="MU167296">
    <property type="protein sequence ID" value="KAG0144377.1"/>
    <property type="molecule type" value="Genomic_DNA"/>
</dbReference>